<gene>
    <name evidence="3" type="ORF">J2X16_001900</name>
</gene>
<accession>A0ABU1Z7G5</accession>
<dbReference type="InterPro" id="IPR038157">
    <property type="entry name" value="FeoA_core_dom"/>
</dbReference>
<dbReference type="SUPFAM" id="SSF50037">
    <property type="entry name" value="C-terminal domain of transcriptional repressors"/>
    <property type="match status" value="1"/>
</dbReference>
<evidence type="ECO:0000313" key="4">
    <source>
        <dbReference type="Proteomes" id="UP001180536"/>
    </source>
</evidence>
<dbReference type="Gene3D" id="2.30.30.90">
    <property type="match status" value="1"/>
</dbReference>
<feature type="domain" description="Ferrous iron transporter FeoA-like" evidence="2">
    <location>
        <begin position="16"/>
        <end position="92"/>
    </location>
</feature>
<evidence type="ECO:0000259" key="2">
    <source>
        <dbReference type="SMART" id="SM00899"/>
    </source>
</evidence>
<sequence>MRLPAEPAPMSEPLPSSLAAAPAGQALTVQQVSAPAHSPEWASWLSDLGFLPGEAVRVLRRGAERTGNLVVRVGQSTFALRHAEAECIAVTPRAHG</sequence>
<proteinExistence type="predicted"/>
<dbReference type="SMART" id="SM00899">
    <property type="entry name" value="FeoA"/>
    <property type="match status" value="1"/>
</dbReference>
<keyword evidence="4" id="KW-1185">Reference proteome</keyword>
<name>A0ABU1Z7G5_9BURK</name>
<evidence type="ECO:0000256" key="1">
    <source>
        <dbReference type="ARBA" id="ARBA00023004"/>
    </source>
</evidence>
<dbReference type="Pfam" id="PF04023">
    <property type="entry name" value="FeoA"/>
    <property type="match status" value="1"/>
</dbReference>
<dbReference type="EMBL" id="JAVDXQ010000002">
    <property type="protein sequence ID" value="MDR7296561.1"/>
    <property type="molecule type" value="Genomic_DNA"/>
</dbReference>
<evidence type="ECO:0000313" key="3">
    <source>
        <dbReference type="EMBL" id="MDR7296561.1"/>
    </source>
</evidence>
<protein>
    <submittedName>
        <fullName evidence="3">Ferrous iron transport protein A</fullName>
    </submittedName>
</protein>
<organism evidence="3 4">
    <name type="scientific">Pelomonas aquatica</name>
    <dbReference type="NCBI Taxonomy" id="431058"/>
    <lineage>
        <taxon>Bacteria</taxon>
        <taxon>Pseudomonadati</taxon>
        <taxon>Pseudomonadota</taxon>
        <taxon>Betaproteobacteria</taxon>
        <taxon>Burkholderiales</taxon>
        <taxon>Sphaerotilaceae</taxon>
        <taxon>Roseateles</taxon>
    </lineage>
</organism>
<reference evidence="3 4" key="1">
    <citation type="submission" date="2023-07" db="EMBL/GenBank/DDBJ databases">
        <title>Sorghum-associated microbial communities from plants grown in Nebraska, USA.</title>
        <authorList>
            <person name="Schachtman D."/>
        </authorList>
    </citation>
    <scope>NUCLEOTIDE SEQUENCE [LARGE SCALE GENOMIC DNA]</scope>
    <source>
        <strain evidence="3 4">BE310</strain>
    </source>
</reference>
<dbReference type="InterPro" id="IPR008988">
    <property type="entry name" value="Transcriptional_repressor_C"/>
</dbReference>
<dbReference type="InterPro" id="IPR007167">
    <property type="entry name" value="Fe-transptr_FeoA-like"/>
</dbReference>
<dbReference type="Proteomes" id="UP001180536">
    <property type="component" value="Unassembled WGS sequence"/>
</dbReference>
<comment type="caution">
    <text evidence="3">The sequence shown here is derived from an EMBL/GenBank/DDBJ whole genome shotgun (WGS) entry which is preliminary data.</text>
</comment>
<keyword evidence="1" id="KW-0408">Iron</keyword>